<feature type="transmembrane region" description="Helical" evidence="5">
    <location>
        <begin position="196"/>
        <end position="215"/>
    </location>
</feature>
<dbReference type="InterPro" id="IPR036259">
    <property type="entry name" value="MFS_trans_sf"/>
</dbReference>
<protein>
    <submittedName>
        <fullName evidence="6">Putative MFS-type transporter C09D4.1</fullName>
    </submittedName>
</protein>
<feature type="transmembrane region" description="Helical" evidence="5">
    <location>
        <begin position="338"/>
        <end position="356"/>
    </location>
</feature>
<organism evidence="6 7">
    <name type="scientific">Choanephora cucurbitarum</name>
    <dbReference type="NCBI Taxonomy" id="101091"/>
    <lineage>
        <taxon>Eukaryota</taxon>
        <taxon>Fungi</taxon>
        <taxon>Fungi incertae sedis</taxon>
        <taxon>Mucoromycota</taxon>
        <taxon>Mucoromycotina</taxon>
        <taxon>Mucoromycetes</taxon>
        <taxon>Mucorales</taxon>
        <taxon>Mucorineae</taxon>
        <taxon>Choanephoraceae</taxon>
        <taxon>Choanephoroideae</taxon>
        <taxon>Choanephora</taxon>
    </lineage>
</organism>
<dbReference type="GO" id="GO:0020037">
    <property type="term" value="F:heme binding"/>
    <property type="evidence" value="ECO:0007669"/>
    <property type="project" value="TreeGrafter"/>
</dbReference>
<feature type="transmembrane region" description="Helical" evidence="5">
    <location>
        <begin position="245"/>
        <end position="271"/>
    </location>
</feature>
<keyword evidence="4 5" id="KW-0472">Membrane</keyword>
<feature type="transmembrane region" description="Helical" evidence="5">
    <location>
        <begin position="283"/>
        <end position="305"/>
    </location>
</feature>
<dbReference type="InterPro" id="IPR011701">
    <property type="entry name" value="MFS"/>
</dbReference>
<dbReference type="InParanoid" id="A0A1C7NRU6"/>
<evidence type="ECO:0000256" key="3">
    <source>
        <dbReference type="ARBA" id="ARBA00022989"/>
    </source>
</evidence>
<dbReference type="AlphaFoldDB" id="A0A1C7NRU6"/>
<evidence type="ECO:0000256" key="4">
    <source>
        <dbReference type="ARBA" id="ARBA00023136"/>
    </source>
</evidence>
<dbReference type="EMBL" id="LUGH01000002">
    <property type="protein sequence ID" value="OBZ91842.1"/>
    <property type="molecule type" value="Genomic_DNA"/>
</dbReference>
<keyword evidence="3 5" id="KW-1133">Transmembrane helix</keyword>
<dbReference type="Pfam" id="PF07690">
    <property type="entry name" value="MFS_1"/>
    <property type="match status" value="1"/>
</dbReference>
<dbReference type="GO" id="GO:0016020">
    <property type="term" value="C:membrane"/>
    <property type="evidence" value="ECO:0007669"/>
    <property type="project" value="UniProtKB-SubCell"/>
</dbReference>
<dbReference type="GO" id="GO:0015232">
    <property type="term" value="F:heme transmembrane transporter activity"/>
    <property type="evidence" value="ECO:0007669"/>
    <property type="project" value="TreeGrafter"/>
</dbReference>
<keyword evidence="7" id="KW-1185">Reference proteome</keyword>
<name>A0A1C7NRU6_9FUNG</name>
<dbReference type="Proteomes" id="UP000093000">
    <property type="component" value="Unassembled WGS sequence"/>
</dbReference>
<feature type="transmembrane region" description="Helical" evidence="5">
    <location>
        <begin position="122"/>
        <end position="144"/>
    </location>
</feature>
<feature type="transmembrane region" description="Helical" evidence="5">
    <location>
        <begin position="376"/>
        <end position="396"/>
    </location>
</feature>
<feature type="transmembrane region" description="Helical" evidence="5">
    <location>
        <begin position="408"/>
        <end position="425"/>
    </location>
</feature>
<evidence type="ECO:0000313" key="6">
    <source>
        <dbReference type="EMBL" id="OBZ91842.1"/>
    </source>
</evidence>
<comment type="subcellular location">
    <subcellularLocation>
        <location evidence="1">Membrane</location>
        <topology evidence="1">Multi-pass membrane protein</topology>
    </subcellularLocation>
</comment>
<feature type="transmembrane region" description="Helical" evidence="5">
    <location>
        <begin position="20"/>
        <end position="47"/>
    </location>
</feature>
<reference evidence="6 7" key="1">
    <citation type="submission" date="2016-03" db="EMBL/GenBank/DDBJ databases">
        <title>Choanephora cucurbitarum.</title>
        <authorList>
            <person name="Min B."/>
            <person name="Park H."/>
            <person name="Park J.-H."/>
            <person name="Shin H.-D."/>
            <person name="Choi I.-G."/>
        </authorList>
    </citation>
    <scope>NUCLEOTIDE SEQUENCE [LARGE SCALE GENOMIC DNA]</scope>
    <source>
        <strain evidence="6 7">KUS-F28377</strain>
    </source>
</reference>
<comment type="caution">
    <text evidence="6">The sequence shown here is derived from an EMBL/GenBank/DDBJ whole genome shotgun (WGS) entry which is preliminary data.</text>
</comment>
<feature type="transmembrane region" description="Helical" evidence="5">
    <location>
        <begin position="59"/>
        <end position="83"/>
    </location>
</feature>
<dbReference type="OrthoDB" id="422206at2759"/>
<evidence type="ECO:0000313" key="7">
    <source>
        <dbReference type="Proteomes" id="UP000093000"/>
    </source>
</evidence>
<evidence type="ECO:0000256" key="5">
    <source>
        <dbReference type="SAM" id="Phobius"/>
    </source>
</evidence>
<gene>
    <name evidence="6" type="primary">C09D4.1</name>
    <name evidence="6" type="ORF">A0J61_00089</name>
</gene>
<proteinExistence type="predicted"/>
<dbReference type="GO" id="GO:0097037">
    <property type="term" value="P:heme export"/>
    <property type="evidence" value="ECO:0007669"/>
    <property type="project" value="TreeGrafter"/>
</dbReference>
<dbReference type="InterPro" id="IPR049680">
    <property type="entry name" value="FLVCR1-2_SLC49-like"/>
</dbReference>
<accession>A0A1C7NRU6</accession>
<evidence type="ECO:0000256" key="1">
    <source>
        <dbReference type="ARBA" id="ARBA00004141"/>
    </source>
</evidence>
<keyword evidence="2 5" id="KW-0812">Transmembrane</keyword>
<dbReference type="PANTHER" id="PTHR10924:SF4">
    <property type="entry name" value="GH15861P"/>
    <property type="match status" value="1"/>
</dbReference>
<evidence type="ECO:0000256" key="2">
    <source>
        <dbReference type="ARBA" id="ARBA00022692"/>
    </source>
</evidence>
<dbReference type="SUPFAM" id="SSF103473">
    <property type="entry name" value="MFS general substrate transporter"/>
    <property type="match status" value="1"/>
</dbReference>
<feature type="transmembrane region" description="Helical" evidence="5">
    <location>
        <begin position="95"/>
        <end position="115"/>
    </location>
</feature>
<sequence length="439" mass="48996">MIPERNPLLKPQQHRHWRWLVLFSFSFFSFSSALMWITFAPCVYIFVQYYFEGTEPAKNAINALSSVYMLIYPFAIQFTFTYFEDRPTGSPGNGLRRGIMIGAFLNALGAGVRWLGAVPSIYGFLVLFAGQTIAAVAQVFMLAIPPQLAVAWFPKNEINVATSIAVSANNLGVAAGCALTPLMVKQASRSRDIPALLFFQFIMCLIVFFFVRYAFQKSPPYWRSIVQNTNSVDQQALRLWKEKRFIYMLISYSIIMGAQCTIITLLAQILIPPFRTFMDEQYIGLLGALMLFVGVPASIFGGYYLDKTAQYSQVCTLLSTVAATSTLGLYFSCEIGSVIGVVLSCICFGIASYAISPAFFQFASELFYPVSEIIPTGYLFTVGNIGGVFLVAVMGWSEDLDNVFPMRWPMLCLTIAMWVSVYFMSQVKGVLKRTEALAL</sequence>
<feature type="transmembrane region" description="Helical" evidence="5">
    <location>
        <begin position="311"/>
        <end position="331"/>
    </location>
</feature>
<dbReference type="Gene3D" id="1.20.1250.20">
    <property type="entry name" value="MFS general substrate transporter like domains"/>
    <property type="match status" value="1"/>
</dbReference>
<dbReference type="PANTHER" id="PTHR10924">
    <property type="entry name" value="MAJOR FACILITATOR SUPERFAMILY PROTEIN-RELATED"/>
    <property type="match status" value="1"/>
</dbReference>